<evidence type="ECO:0000313" key="8">
    <source>
        <dbReference type="Proteomes" id="UP000231343"/>
    </source>
</evidence>
<feature type="transmembrane region" description="Helical" evidence="5">
    <location>
        <begin position="112"/>
        <end position="132"/>
    </location>
</feature>
<organism evidence="7 8">
    <name type="scientific">Candidatus Saganbacteria bacterium CG08_land_8_20_14_0_20_45_16</name>
    <dbReference type="NCBI Taxonomy" id="2014293"/>
    <lineage>
        <taxon>Bacteria</taxon>
        <taxon>Bacillati</taxon>
        <taxon>Saganbacteria</taxon>
    </lineage>
</organism>
<evidence type="ECO:0000256" key="4">
    <source>
        <dbReference type="ARBA" id="ARBA00023136"/>
    </source>
</evidence>
<dbReference type="AlphaFoldDB" id="A0A2H0XXR3"/>
<dbReference type="GO" id="GO:0016020">
    <property type="term" value="C:membrane"/>
    <property type="evidence" value="ECO:0007669"/>
    <property type="project" value="UniProtKB-SubCell"/>
</dbReference>
<evidence type="ECO:0000256" key="2">
    <source>
        <dbReference type="ARBA" id="ARBA00022692"/>
    </source>
</evidence>
<dbReference type="InterPro" id="IPR006977">
    <property type="entry name" value="Yip1_dom"/>
</dbReference>
<proteinExistence type="predicted"/>
<dbReference type="Pfam" id="PF04893">
    <property type="entry name" value="Yip1"/>
    <property type="match status" value="1"/>
</dbReference>
<feature type="transmembrane region" description="Helical" evidence="5">
    <location>
        <begin position="35"/>
        <end position="59"/>
    </location>
</feature>
<evidence type="ECO:0000259" key="6">
    <source>
        <dbReference type="Pfam" id="PF04893"/>
    </source>
</evidence>
<keyword evidence="4 5" id="KW-0472">Membrane</keyword>
<protein>
    <recommendedName>
        <fullName evidence="6">Yip1 domain-containing protein</fullName>
    </recommendedName>
</protein>
<gene>
    <name evidence="7" type="ORF">COT42_04540</name>
</gene>
<feature type="transmembrane region" description="Helical" evidence="5">
    <location>
        <begin position="79"/>
        <end position="100"/>
    </location>
</feature>
<keyword evidence="3 5" id="KW-1133">Transmembrane helix</keyword>
<feature type="transmembrane region" description="Helical" evidence="5">
    <location>
        <begin position="138"/>
        <end position="158"/>
    </location>
</feature>
<evidence type="ECO:0000256" key="5">
    <source>
        <dbReference type="SAM" id="Phobius"/>
    </source>
</evidence>
<comment type="subcellular location">
    <subcellularLocation>
        <location evidence="1">Membrane</location>
        <topology evidence="1">Multi-pass membrane protein</topology>
    </subcellularLocation>
</comment>
<reference evidence="7 8" key="1">
    <citation type="submission" date="2017-09" db="EMBL/GenBank/DDBJ databases">
        <title>Depth-based differentiation of microbial function through sediment-hosted aquifers and enrichment of novel symbionts in the deep terrestrial subsurface.</title>
        <authorList>
            <person name="Probst A.J."/>
            <person name="Ladd B."/>
            <person name="Jarett J.K."/>
            <person name="Geller-Mcgrath D.E."/>
            <person name="Sieber C.M."/>
            <person name="Emerson J.B."/>
            <person name="Anantharaman K."/>
            <person name="Thomas B.C."/>
            <person name="Malmstrom R."/>
            <person name="Stieglmeier M."/>
            <person name="Klingl A."/>
            <person name="Woyke T."/>
            <person name="Ryan C.M."/>
            <person name="Banfield J.F."/>
        </authorList>
    </citation>
    <scope>NUCLEOTIDE SEQUENCE [LARGE SCALE GENOMIC DNA]</scope>
    <source>
        <strain evidence="7">CG08_land_8_20_14_0_20_45_16</strain>
    </source>
</reference>
<evidence type="ECO:0000256" key="1">
    <source>
        <dbReference type="ARBA" id="ARBA00004141"/>
    </source>
</evidence>
<accession>A0A2H0XXR3</accession>
<feature type="transmembrane region" description="Helical" evidence="5">
    <location>
        <begin position="165"/>
        <end position="191"/>
    </location>
</feature>
<feature type="domain" description="Yip1" evidence="6">
    <location>
        <begin position="12"/>
        <end position="178"/>
    </location>
</feature>
<dbReference type="EMBL" id="PEYM01000075">
    <property type="protein sequence ID" value="PIS29733.1"/>
    <property type="molecule type" value="Genomic_DNA"/>
</dbReference>
<evidence type="ECO:0000256" key="3">
    <source>
        <dbReference type="ARBA" id="ARBA00022989"/>
    </source>
</evidence>
<sequence>MSTYKIYERARDLLVNPRGTWKVIRAESVTIKELFINYATPLALIPAVANLIGMTIVGIRMPLGDLVRAPFLPSLVGGIVGYILNLLGVLVGGWVVFKLAPLFESKTDFTTAVKLVLYSVTPIWLVGIFSVMPGLSVLAILGLYAIYLLAVGMPIVLLTPGNKVFLFLLSTIVIGLLINIVLTMVIVGSIYGPMYMRMMAL</sequence>
<evidence type="ECO:0000313" key="7">
    <source>
        <dbReference type="EMBL" id="PIS29733.1"/>
    </source>
</evidence>
<dbReference type="Proteomes" id="UP000231343">
    <property type="component" value="Unassembled WGS sequence"/>
</dbReference>
<name>A0A2H0XXR3_UNCSA</name>
<keyword evidence="2 5" id="KW-0812">Transmembrane</keyword>
<comment type="caution">
    <text evidence="7">The sequence shown here is derived from an EMBL/GenBank/DDBJ whole genome shotgun (WGS) entry which is preliminary data.</text>
</comment>